<evidence type="ECO:0000256" key="4">
    <source>
        <dbReference type="ARBA" id="ARBA00022825"/>
    </source>
</evidence>
<dbReference type="GO" id="GO:0006508">
    <property type="term" value="P:proteolysis"/>
    <property type="evidence" value="ECO:0007669"/>
    <property type="project" value="UniProtKB-KW"/>
</dbReference>
<dbReference type="AlphaFoldDB" id="A0A2R6Y0J0"/>
<comment type="caution">
    <text evidence="5">Lacks conserved residue(s) required for the propagation of feature annotation.</text>
</comment>
<reference evidence="8" key="1">
    <citation type="journal article" date="2018" name="Sci. Rep.">
        <title>Lignite coal burning seam in the remote Altai Mountains harbors a hydrogen-driven thermophilic microbial community.</title>
        <authorList>
            <person name="Kadnikov V.V."/>
            <person name="Mardanov A.V."/>
            <person name="Ivasenko D.A."/>
            <person name="Antsiferov D.V."/>
            <person name="Beletsky A.V."/>
            <person name="Karnachuk O.V."/>
            <person name="Ravin N.V."/>
        </authorList>
    </citation>
    <scope>NUCLEOTIDE SEQUENCE [LARGE SCALE GENOMIC DNA]</scope>
</reference>
<gene>
    <name evidence="7" type="ORF">BSOLF_0737</name>
</gene>
<dbReference type="InterPro" id="IPR023828">
    <property type="entry name" value="Peptidase_S8_Ser-AS"/>
</dbReference>
<dbReference type="GO" id="GO:0004252">
    <property type="term" value="F:serine-type endopeptidase activity"/>
    <property type="evidence" value="ECO:0007669"/>
    <property type="project" value="InterPro"/>
</dbReference>
<dbReference type="PANTHER" id="PTHR43399:SF4">
    <property type="entry name" value="CELL WALL-ASSOCIATED PROTEASE"/>
    <property type="match status" value="1"/>
</dbReference>
<dbReference type="Pfam" id="PF00082">
    <property type="entry name" value="Peptidase_S8"/>
    <property type="match status" value="1"/>
</dbReference>
<evidence type="ECO:0000256" key="1">
    <source>
        <dbReference type="ARBA" id="ARBA00011073"/>
    </source>
</evidence>
<protein>
    <submittedName>
        <fullName evidence="7">Serine alkaline protease (Subtilisin E)</fullName>
    </submittedName>
</protein>
<dbReference type="PROSITE" id="PS51892">
    <property type="entry name" value="SUBTILASE"/>
    <property type="match status" value="1"/>
</dbReference>
<evidence type="ECO:0000313" key="8">
    <source>
        <dbReference type="Proteomes" id="UP000244338"/>
    </source>
</evidence>
<evidence type="ECO:0000256" key="5">
    <source>
        <dbReference type="PROSITE-ProRule" id="PRU01240"/>
    </source>
</evidence>
<dbReference type="EMBL" id="PEBX01000041">
    <property type="protein sequence ID" value="PTQ56165.1"/>
    <property type="molecule type" value="Genomic_DNA"/>
</dbReference>
<keyword evidence="4" id="KW-0720">Serine protease</keyword>
<feature type="domain" description="Peptidase S8/S53" evidence="6">
    <location>
        <begin position="1"/>
        <end position="150"/>
    </location>
</feature>
<accession>A0A2R6Y0J0</accession>
<evidence type="ECO:0000256" key="3">
    <source>
        <dbReference type="ARBA" id="ARBA00022801"/>
    </source>
</evidence>
<comment type="similarity">
    <text evidence="1 5">Belongs to the peptidase S8 family.</text>
</comment>
<keyword evidence="3" id="KW-0378">Hydrolase</keyword>
<dbReference type="PANTHER" id="PTHR43399">
    <property type="entry name" value="SUBTILISIN-RELATED"/>
    <property type="match status" value="1"/>
</dbReference>
<proteinExistence type="inferred from homology"/>
<name>A0A2R6Y0J0_9BACL</name>
<dbReference type="PROSITE" id="PS00138">
    <property type="entry name" value="SUBTILASE_SER"/>
    <property type="match status" value="1"/>
</dbReference>
<keyword evidence="2 7" id="KW-0645">Protease</keyword>
<sequence>MDIINMSLGSPYYSSIIEQYVNLAYYNYDMLLVAAAGNSGNSRGTGDSVEYPARFPAVMAVAAIDSNNQRAYFSSTGKKVELSAPGVNVLSTIPGQSYAYYSGTSMASPHVAGAAALVWSAKPYLSNVELRQLLDSTALYLGKQEHYGYGLVQPWAAINR</sequence>
<dbReference type="InterPro" id="IPR036852">
    <property type="entry name" value="Peptidase_S8/S53_dom_sf"/>
</dbReference>
<dbReference type="Gene3D" id="3.40.50.200">
    <property type="entry name" value="Peptidase S8/S53 domain"/>
    <property type="match status" value="1"/>
</dbReference>
<evidence type="ECO:0000259" key="6">
    <source>
        <dbReference type="Pfam" id="PF00082"/>
    </source>
</evidence>
<dbReference type="SUPFAM" id="SSF52743">
    <property type="entry name" value="Subtilisin-like"/>
    <property type="match status" value="1"/>
</dbReference>
<organism evidence="7 8">
    <name type="scientific">Candidatus Carbonibacillus altaicus</name>
    <dbReference type="NCBI Taxonomy" id="2163959"/>
    <lineage>
        <taxon>Bacteria</taxon>
        <taxon>Bacillati</taxon>
        <taxon>Bacillota</taxon>
        <taxon>Bacilli</taxon>
        <taxon>Bacillales</taxon>
        <taxon>Candidatus Carbonibacillus</taxon>
    </lineage>
</organism>
<evidence type="ECO:0000256" key="2">
    <source>
        <dbReference type="ARBA" id="ARBA00022670"/>
    </source>
</evidence>
<comment type="caution">
    <text evidence="7">The sequence shown here is derived from an EMBL/GenBank/DDBJ whole genome shotgun (WGS) entry which is preliminary data.</text>
</comment>
<evidence type="ECO:0000313" key="7">
    <source>
        <dbReference type="EMBL" id="PTQ56165.1"/>
    </source>
</evidence>
<dbReference type="Proteomes" id="UP000244338">
    <property type="component" value="Unassembled WGS sequence"/>
</dbReference>
<dbReference type="InterPro" id="IPR000209">
    <property type="entry name" value="Peptidase_S8/S53_dom"/>
</dbReference>
<dbReference type="InterPro" id="IPR051048">
    <property type="entry name" value="Peptidase_S8/S53_subtilisin"/>
</dbReference>